<feature type="transmembrane region" description="Helical" evidence="2">
    <location>
        <begin position="23"/>
        <end position="41"/>
    </location>
</feature>
<keyword evidence="2" id="KW-0812">Transmembrane</keyword>
<evidence type="ECO:0000313" key="4">
    <source>
        <dbReference type="Proteomes" id="UP000008312"/>
    </source>
</evidence>
<evidence type="ECO:0000313" key="3">
    <source>
        <dbReference type="EMBL" id="CBK23611.2"/>
    </source>
</evidence>
<name>D8M612_BLAHO</name>
<dbReference type="InParanoid" id="D8M612"/>
<dbReference type="OrthoDB" id="10340559at2759"/>
<protein>
    <submittedName>
        <fullName evidence="3">Uncharacterized protein</fullName>
    </submittedName>
</protein>
<dbReference type="GeneID" id="24920549"/>
<reference evidence="3" key="1">
    <citation type="submission" date="2010-02" db="EMBL/GenBank/DDBJ databases">
        <title>Sequencing and annotation of the Blastocystis hominis genome.</title>
        <authorList>
            <person name="Wincker P."/>
        </authorList>
    </citation>
    <scope>NUCLEOTIDE SEQUENCE</scope>
    <source>
        <strain evidence="3">Singapore isolate B</strain>
    </source>
</reference>
<sequence length="196" mass="22770">MGCGDLLTQKIALKREKLEARRAFAFFTAGFTFSGLGNHLANTAAGKLFPTTRFNDVLRRTLVLNLLFPITQSITFLSVMFWRDGTIRKNWKTKVVKDLPQAYMISLFCLTPLSFLQGRYVAGNYRKWTAWIQGTYWNMWLSGLNLPNREYRTFDDYFRSGMAQLSGSYAYFFLSDKKKKKSRKEKGSKKSDKEEE</sequence>
<gene>
    <name evidence="3" type="ORF">GSBLH_T00003450001</name>
</gene>
<dbReference type="EMBL" id="FN668661">
    <property type="protein sequence ID" value="CBK23611.2"/>
    <property type="molecule type" value="Genomic_DNA"/>
</dbReference>
<dbReference type="RefSeq" id="XP_012897659.1">
    <property type="nucleotide sequence ID" value="XM_013042205.1"/>
</dbReference>
<proteinExistence type="predicted"/>
<feature type="region of interest" description="Disordered" evidence="1">
    <location>
        <begin position="177"/>
        <end position="196"/>
    </location>
</feature>
<evidence type="ECO:0000256" key="1">
    <source>
        <dbReference type="SAM" id="MobiDB-lite"/>
    </source>
</evidence>
<keyword evidence="2" id="KW-0472">Membrane</keyword>
<keyword evidence="2" id="KW-1133">Transmembrane helix</keyword>
<dbReference type="AlphaFoldDB" id="D8M612"/>
<feature type="transmembrane region" description="Helical" evidence="2">
    <location>
        <begin position="61"/>
        <end position="82"/>
    </location>
</feature>
<feature type="compositionally biased region" description="Basic residues" evidence="1">
    <location>
        <begin position="177"/>
        <end position="187"/>
    </location>
</feature>
<organism evidence="3">
    <name type="scientific">Blastocystis hominis</name>
    <dbReference type="NCBI Taxonomy" id="12968"/>
    <lineage>
        <taxon>Eukaryota</taxon>
        <taxon>Sar</taxon>
        <taxon>Stramenopiles</taxon>
        <taxon>Bigyra</taxon>
        <taxon>Opalozoa</taxon>
        <taxon>Opalinata</taxon>
        <taxon>Blastocystidae</taxon>
        <taxon>Blastocystis</taxon>
    </lineage>
</organism>
<evidence type="ECO:0000256" key="2">
    <source>
        <dbReference type="SAM" id="Phobius"/>
    </source>
</evidence>
<dbReference type="Proteomes" id="UP000008312">
    <property type="component" value="Unassembled WGS sequence"/>
</dbReference>
<keyword evidence="4" id="KW-1185">Reference proteome</keyword>
<accession>D8M612</accession>